<keyword evidence="1" id="KW-0812">Transmembrane</keyword>
<evidence type="ECO:0000313" key="3">
    <source>
        <dbReference type="Proteomes" id="UP000698242"/>
    </source>
</evidence>
<keyword evidence="1" id="KW-0472">Membrane</keyword>
<feature type="transmembrane region" description="Helical" evidence="1">
    <location>
        <begin position="38"/>
        <end position="59"/>
    </location>
</feature>
<sequence length="63" mass="6911">MRDEDRELNRLLQQTTLRLARETAELQARPLSHVIRPAIGFALGCICLGISLAIGLTLLGKAL</sequence>
<evidence type="ECO:0000313" key="2">
    <source>
        <dbReference type="EMBL" id="KAF0674888.1"/>
    </source>
</evidence>
<keyword evidence="1" id="KW-1133">Transmembrane helix</keyword>
<keyword evidence="3" id="KW-1185">Reference proteome</keyword>
<proteinExistence type="predicted"/>
<comment type="caution">
    <text evidence="2">The sequence shown here is derived from an EMBL/GenBank/DDBJ whole genome shotgun (WGS) entry which is preliminary data.</text>
</comment>
<dbReference type="RefSeq" id="WP_159966292.1">
    <property type="nucleotide sequence ID" value="NZ_APKE01000034.1"/>
</dbReference>
<reference evidence="2" key="1">
    <citation type="submission" date="2013-03" db="EMBL/GenBank/DDBJ databases">
        <title>Genome Sequence of the Profundibacterium mesophilum strain KAUST100406-0324T from Red Sea, a novel genus in the family Rhodobacteraceae.</title>
        <authorList>
            <person name="Essack M."/>
            <person name="Alam I."/>
            <person name="Lafi F."/>
            <person name="Alawi W."/>
            <person name="Kamanu F."/>
            <person name="Al-Suwailem A."/>
            <person name="Lee O.O."/>
            <person name="Xu Y."/>
            <person name="Bajic V."/>
            <person name="Qian P.-Y."/>
            <person name="Archer J."/>
        </authorList>
    </citation>
    <scope>NUCLEOTIDE SEQUENCE</scope>
    <source>
        <strain evidence="2">KAUST100406-0324</strain>
    </source>
</reference>
<protein>
    <submittedName>
        <fullName evidence="2">Uncharacterized protein</fullName>
    </submittedName>
</protein>
<evidence type="ECO:0000256" key="1">
    <source>
        <dbReference type="SAM" id="Phobius"/>
    </source>
</evidence>
<accession>A0A921NWL5</accession>
<gene>
    <name evidence="2" type="ORF">PMES_02770</name>
</gene>
<organism evidence="2 3">
    <name type="scientific">Profundibacterium mesophilum KAUST100406-0324</name>
    <dbReference type="NCBI Taxonomy" id="1037889"/>
    <lineage>
        <taxon>Bacteria</taxon>
        <taxon>Pseudomonadati</taxon>
        <taxon>Pseudomonadota</taxon>
        <taxon>Alphaproteobacteria</taxon>
        <taxon>Rhodobacterales</taxon>
        <taxon>Roseobacteraceae</taxon>
        <taxon>Profundibacterium</taxon>
    </lineage>
</organism>
<name>A0A921NWL5_9RHOB</name>
<dbReference type="Proteomes" id="UP000698242">
    <property type="component" value="Unassembled WGS sequence"/>
</dbReference>
<dbReference type="EMBL" id="APKE01000034">
    <property type="protein sequence ID" value="KAF0674888.1"/>
    <property type="molecule type" value="Genomic_DNA"/>
</dbReference>
<dbReference type="AlphaFoldDB" id="A0A921NWL5"/>